<dbReference type="AlphaFoldDB" id="A0AAE3GIF2"/>
<keyword evidence="1" id="KW-0812">Transmembrane</keyword>
<evidence type="ECO:0000256" key="1">
    <source>
        <dbReference type="SAM" id="Phobius"/>
    </source>
</evidence>
<sequence>MGVLVVNQVRRSNTAATWGMAAVMVVFSSSVPFWVNPPDLPELLVTMFFSLLFVEGYRRFQLRPKITWDHSGLDVVGDWKTRRVEWSDVRDIHISGSYVVIELTQGKVEWLFNHSYFVSLISKRYAGRADRHERALRRALECARGGAEGAGVPGVKARDHSWWLYLLVVPAPGLLEMFRFLAA</sequence>
<keyword evidence="1" id="KW-1133">Transmembrane helix</keyword>
<name>A0AAE3GIF2_9PSEU</name>
<keyword evidence="3" id="KW-1185">Reference proteome</keyword>
<dbReference type="EMBL" id="JAMTCK010000013">
    <property type="protein sequence ID" value="MCP2168213.1"/>
    <property type="molecule type" value="Genomic_DNA"/>
</dbReference>
<reference evidence="2" key="1">
    <citation type="submission" date="2022-06" db="EMBL/GenBank/DDBJ databases">
        <title>Genomic Encyclopedia of Archaeal and Bacterial Type Strains, Phase II (KMG-II): from individual species to whole genera.</title>
        <authorList>
            <person name="Goeker M."/>
        </authorList>
    </citation>
    <scope>NUCLEOTIDE SEQUENCE</scope>
    <source>
        <strain evidence="2">DSM 43935</strain>
    </source>
</reference>
<organism evidence="2 3">
    <name type="scientific">Goodfellowiella coeruleoviolacea</name>
    <dbReference type="NCBI Taxonomy" id="334858"/>
    <lineage>
        <taxon>Bacteria</taxon>
        <taxon>Bacillati</taxon>
        <taxon>Actinomycetota</taxon>
        <taxon>Actinomycetes</taxon>
        <taxon>Pseudonocardiales</taxon>
        <taxon>Pseudonocardiaceae</taxon>
        <taxon>Goodfellowiella</taxon>
    </lineage>
</organism>
<keyword evidence="1" id="KW-0472">Membrane</keyword>
<gene>
    <name evidence="2" type="ORF">LX83_005091</name>
</gene>
<dbReference type="Proteomes" id="UP001206128">
    <property type="component" value="Unassembled WGS sequence"/>
</dbReference>
<proteinExistence type="predicted"/>
<feature type="transmembrane region" description="Helical" evidence="1">
    <location>
        <begin position="40"/>
        <end position="57"/>
    </location>
</feature>
<evidence type="ECO:0000313" key="3">
    <source>
        <dbReference type="Proteomes" id="UP001206128"/>
    </source>
</evidence>
<accession>A0AAE3GIF2</accession>
<feature type="transmembrane region" description="Helical" evidence="1">
    <location>
        <begin position="15"/>
        <end position="34"/>
    </location>
</feature>
<protein>
    <submittedName>
        <fullName evidence="2">Bacterial PH domain</fullName>
    </submittedName>
</protein>
<evidence type="ECO:0000313" key="2">
    <source>
        <dbReference type="EMBL" id="MCP2168213.1"/>
    </source>
</evidence>
<comment type="caution">
    <text evidence="2">The sequence shown here is derived from an EMBL/GenBank/DDBJ whole genome shotgun (WGS) entry which is preliminary data.</text>
</comment>